<proteinExistence type="predicted"/>
<keyword evidence="1" id="KW-0472">Membrane</keyword>
<dbReference type="GO" id="GO:0005886">
    <property type="term" value="C:plasma membrane"/>
    <property type="evidence" value="ECO:0007669"/>
    <property type="project" value="InterPro"/>
</dbReference>
<keyword evidence="1" id="KW-1133">Transmembrane helix</keyword>
<gene>
    <name evidence="2" type="ORF">XA68_14019</name>
</gene>
<evidence type="ECO:0008006" key="4">
    <source>
        <dbReference type="Google" id="ProtNLM"/>
    </source>
</evidence>
<dbReference type="STRING" id="268505.A0A2A9PBG6"/>
<dbReference type="InterPro" id="IPR009571">
    <property type="entry name" value="SUR7/Rim9-like_fungi"/>
</dbReference>
<accession>A0A2A9PBG6</accession>
<dbReference type="GO" id="GO:0035838">
    <property type="term" value="C:growing cell tip"/>
    <property type="evidence" value="ECO:0007669"/>
    <property type="project" value="TreeGrafter"/>
</dbReference>
<dbReference type="PANTHER" id="PTHR28013:SF7">
    <property type="entry name" value="PALI-DOMAIN-CONTAINING PROTEIN"/>
    <property type="match status" value="1"/>
</dbReference>
<feature type="transmembrane region" description="Helical" evidence="1">
    <location>
        <begin position="6"/>
        <end position="29"/>
    </location>
</feature>
<reference evidence="2 3" key="2">
    <citation type="journal article" date="2017" name="Sci. Rep.">
        <title>Ant-infecting Ophiocordyceps genomes reveal a high diversity of potential behavioral manipulation genes and a possible major role for enterotoxins.</title>
        <authorList>
            <person name="de Bekker C."/>
            <person name="Ohm R.A."/>
            <person name="Evans H.C."/>
            <person name="Brachmann A."/>
            <person name="Hughes D.P."/>
        </authorList>
    </citation>
    <scope>NUCLEOTIDE SEQUENCE [LARGE SCALE GENOMIC DNA]</scope>
    <source>
        <strain evidence="2 3">SC16a</strain>
    </source>
</reference>
<evidence type="ECO:0000313" key="3">
    <source>
        <dbReference type="Proteomes" id="UP000037136"/>
    </source>
</evidence>
<keyword evidence="3" id="KW-1185">Reference proteome</keyword>
<dbReference type="OrthoDB" id="2354757at2759"/>
<feature type="transmembrane region" description="Helical" evidence="1">
    <location>
        <begin position="170"/>
        <end position="195"/>
    </location>
</feature>
<keyword evidence="1" id="KW-0812">Transmembrane</keyword>
<protein>
    <recommendedName>
        <fullName evidence="4">Pali-domain-containing protein</fullName>
    </recommendedName>
</protein>
<dbReference type="AlphaFoldDB" id="A0A2A9PBG6"/>
<dbReference type="EMBL" id="LAZP02000315">
    <property type="protein sequence ID" value="PFH58220.1"/>
    <property type="molecule type" value="Genomic_DNA"/>
</dbReference>
<evidence type="ECO:0000256" key="1">
    <source>
        <dbReference type="SAM" id="Phobius"/>
    </source>
</evidence>
<dbReference type="PANTHER" id="PTHR28013">
    <property type="entry name" value="PROTEIN DCV1-RELATED"/>
    <property type="match status" value="1"/>
</dbReference>
<evidence type="ECO:0000313" key="2">
    <source>
        <dbReference type="EMBL" id="PFH58220.1"/>
    </source>
</evidence>
<reference evidence="2 3" key="1">
    <citation type="journal article" date="2015" name="BMC Genomics">
        <title>Gene expression during zombie ant biting behavior reflects the complexity underlying fungal parasitic behavioral manipulation.</title>
        <authorList>
            <person name="de Bekker C."/>
            <person name="Ohm R.A."/>
            <person name="Loreto R.G."/>
            <person name="Sebastian A."/>
            <person name="Albert I."/>
            <person name="Merrow M."/>
            <person name="Brachmann A."/>
            <person name="Hughes D.P."/>
        </authorList>
    </citation>
    <scope>NUCLEOTIDE SEQUENCE [LARGE SCALE GENOMIC DNA]</scope>
    <source>
        <strain evidence="2 3">SC16a</strain>
    </source>
</reference>
<dbReference type="Pfam" id="PF06687">
    <property type="entry name" value="SUR7"/>
    <property type="match status" value="1"/>
</dbReference>
<name>A0A2A9PBG6_OPHUN</name>
<feature type="transmembrane region" description="Helical" evidence="1">
    <location>
        <begin position="106"/>
        <end position="132"/>
    </location>
</feature>
<dbReference type="Proteomes" id="UP000037136">
    <property type="component" value="Unassembled WGS sequence"/>
</dbReference>
<feature type="transmembrane region" description="Helical" evidence="1">
    <location>
        <begin position="138"/>
        <end position="158"/>
    </location>
</feature>
<comment type="caution">
    <text evidence="2">The sequence shown here is derived from an EMBL/GenBank/DDBJ whole genome shotgun (WGS) entry which is preliminary data.</text>
</comment>
<dbReference type="GO" id="GO:0032153">
    <property type="term" value="C:cell division site"/>
    <property type="evidence" value="ECO:0007669"/>
    <property type="project" value="TreeGrafter"/>
</dbReference>
<organism evidence="2 3">
    <name type="scientific">Ophiocordyceps unilateralis</name>
    <name type="common">Zombie-ant fungus</name>
    <name type="synonym">Torrubia unilateralis</name>
    <dbReference type="NCBI Taxonomy" id="268505"/>
    <lineage>
        <taxon>Eukaryota</taxon>
        <taxon>Fungi</taxon>
        <taxon>Dikarya</taxon>
        <taxon>Ascomycota</taxon>
        <taxon>Pezizomycotina</taxon>
        <taxon>Sordariomycetes</taxon>
        <taxon>Hypocreomycetidae</taxon>
        <taxon>Hypocreales</taxon>
        <taxon>Ophiocordycipitaceae</taxon>
        <taxon>Ophiocordyceps</taxon>
    </lineage>
</organism>
<sequence>MGFGTFVHHIGTLLLLVATVLLIVVDVTAPVVDYLAIMRVHLGQNVQGSQVTFGSWGYCHRGIRDTDQCSNRHIGYNPAQVMHEIDGTDFSSAAENTSKALTRVMILHPVATGLCFLAFLLCLSAGIVGSILASAFSLLAFIVTIVAMACDFVAFGIIKHDVNANGHSRAHWASGIWCILAAAIFTLVASLIVLLTCCASRAKKRRHLGQDHKETVDTTTVVGARQPFWKRLPLKPSS</sequence>
<dbReference type="Gene3D" id="1.20.140.150">
    <property type="match status" value="1"/>
</dbReference>
<dbReference type="InterPro" id="IPR051380">
    <property type="entry name" value="pH-response_reg_palI/RIM9"/>
</dbReference>